<feature type="short sequence motif" description="'KMSKS' region" evidence="8">
    <location>
        <begin position="210"/>
        <end position="214"/>
    </location>
</feature>
<dbReference type="InterPro" id="IPR002306">
    <property type="entry name" value="Trp-tRNA-ligase"/>
</dbReference>
<keyword evidence="6 8" id="KW-0030">Aminoacyl-tRNA synthetase</keyword>
<feature type="binding site" evidence="8">
    <location>
        <position position="150"/>
    </location>
    <ligand>
        <name>L-tryptophan</name>
        <dbReference type="ChEBI" id="CHEBI:57912"/>
    </ligand>
</feature>
<dbReference type="CDD" id="cd00806">
    <property type="entry name" value="TrpRS_core"/>
    <property type="match status" value="1"/>
</dbReference>
<dbReference type="GO" id="GO:0005524">
    <property type="term" value="F:ATP binding"/>
    <property type="evidence" value="ECO:0007669"/>
    <property type="project" value="UniProtKB-UniRule"/>
</dbReference>
<dbReference type="PRINTS" id="PR01039">
    <property type="entry name" value="TRNASYNTHTRP"/>
</dbReference>
<evidence type="ECO:0000256" key="4">
    <source>
        <dbReference type="ARBA" id="ARBA00022840"/>
    </source>
</evidence>
<reference evidence="10 11" key="1">
    <citation type="submission" date="2020-10" db="EMBL/GenBank/DDBJ databases">
        <title>Ca. Dormibacterota MAGs.</title>
        <authorList>
            <person name="Montgomery K."/>
        </authorList>
    </citation>
    <scope>NUCLEOTIDE SEQUENCE [LARGE SCALE GENOMIC DNA]</scope>
    <source>
        <strain evidence="10">SC8812_S17_18</strain>
    </source>
</reference>
<keyword evidence="3 8" id="KW-0547">Nucleotide-binding</keyword>
<evidence type="ECO:0000256" key="8">
    <source>
        <dbReference type="HAMAP-Rule" id="MF_00140"/>
    </source>
</evidence>
<feature type="binding site" evidence="8">
    <location>
        <position position="201"/>
    </location>
    <ligand>
        <name>ATP</name>
        <dbReference type="ChEBI" id="CHEBI:30616"/>
    </ligand>
</feature>
<dbReference type="AlphaFoldDB" id="A0A934JYY8"/>
<proteinExistence type="inferred from homology"/>
<comment type="function">
    <text evidence="8">Catalyzes the attachment of tryptophan to tRNA(Trp).</text>
</comment>
<dbReference type="InterPro" id="IPR050203">
    <property type="entry name" value="Trp-tRNA_synthetase"/>
</dbReference>
<dbReference type="GO" id="GO:0006436">
    <property type="term" value="P:tryptophanyl-tRNA aminoacylation"/>
    <property type="evidence" value="ECO:0007669"/>
    <property type="project" value="UniProtKB-UniRule"/>
</dbReference>
<comment type="subcellular location">
    <subcellularLocation>
        <location evidence="8">Cytoplasm</location>
    </subcellularLocation>
</comment>
<feature type="binding site" evidence="8">
    <location>
        <begin position="32"/>
        <end position="33"/>
    </location>
    <ligand>
        <name>ATP</name>
        <dbReference type="ChEBI" id="CHEBI:30616"/>
    </ligand>
</feature>
<keyword evidence="5 8" id="KW-0648">Protein biosynthesis</keyword>
<keyword evidence="8" id="KW-0963">Cytoplasm</keyword>
<keyword evidence="2 8" id="KW-0436">Ligase</keyword>
<comment type="subunit">
    <text evidence="8">Homodimer.</text>
</comment>
<feature type="binding site" evidence="8">
    <location>
        <begin position="162"/>
        <end position="164"/>
    </location>
    <ligand>
        <name>ATP</name>
        <dbReference type="ChEBI" id="CHEBI:30616"/>
    </ligand>
</feature>
<organism evidence="10 11">
    <name type="scientific">Candidatus Aeolococcus gillhamiae</name>
    <dbReference type="NCBI Taxonomy" id="3127015"/>
    <lineage>
        <taxon>Bacteria</taxon>
        <taxon>Bacillati</taxon>
        <taxon>Candidatus Dormiibacterota</taxon>
        <taxon>Candidatus Dormibacteria</taxon>
        <taxon>Candidatus Aeolococcales</taxon>
        <taxon>Candidatus Aeolococcaceae</taxon>
        <taxon>Candidatus Aeolococcus</taxon>
    </lineage>
</organism>
<feature type="binding site" evidence="8">
    <location>
        <begin position="24"/>
        <end position="26"/>
    </location>
    <ligand>
        <name>ATP</name>
        <dbReference type="ChEBI" id="CHEBI:30616"/>
    </ligand>
</feature>
<evidence type="ECO:0000313" key="11">
    <source>
        <dbReference type="Proteomes" id="UP000606991"/>
    </source>
</evidence>
<dbReference type="NCBIfam" id="TIGR00233">
    <property type="entry name" value="trpS"/>
    <property type="match status" value="1"/>
</dbReference>
<dbReference type="SUPFAM" id="SSF52374">
    <property type="entry name" value="Nucleotidylyl transferase"/>
    <property type="match status" value="1"/>
</dbReference>
<evidence type="ECO:0000256" key="3">
    <source>
        <dbReference type="ARBA" id="ARBA00022741"/>
    </source>
</evidence>
<dbReference type="EC" id="6.1.1.2" evidence="8"/>
<feature type="binding site" evidence="8">
    <location>
        <begin position="210"/>
        <end position="214"/>
    </location>
    <ligand>
        <name>ATP</name>
        <dbReference type="ChEBI" id="CHEBI:30616"/>
    </ligand>
</feature>
<comment type="catalytic activity">
    <reaction evidence="7 8">
        <text>tRNA(Trp) + L-tryptophan + ATP = L-tryptophyl-tRNA(Trp) + AMP + diphosphate + H(+)</text>
        <dbReference type="Rhea" id="RHEA:24080"/>
        <dbReference type="Rhea" id="RHEA-COMP:9671"/>
        <dbReference type="Rhea" id="RHEA-COMP:9705"/>
        <dbReference type="ChEBI" id="CHEBI:15378"/>
        <dbReference type="ChEBI" id="CHEBI:30616"/>
        <dbReference type="ChEBI" id="CHEBI:33019"/>
        <dbReference type="ChEBI" id="CHEBI:57912"/>
        <dbReference type="ChEBI" id="CHEBI:78442"/>
        <dbReference type="ChEBI" id="CHEBI:78535"/>
        <dbReference type="ChEBI" id="CHEBI:456215"/>
        <dbReference type="EC" id="6.1.1.2"/>
    </reaction>
</comment>
<comment type="caution">
    <text evidence="10">The sequence shown here is derived from an EMBL/GenBank/DDBJ whole genome shotgun (WGS) entry which is preliminary data.</text>
</comment>
<dbReference type="Proteomes" id="UP000606991">
    <property type="component" value="Unassembled WGS sequence"/>
</dbReference>
<sequence>MSSPLAVESVPPRGERPRVLSGIQPTFQLHLGNYLGALRHWAREQDSFENYFCIVDLHALTVVPDPDVVRNSVLELAALYIACGLEPDRSVIFVQSQVPAHAQLGWILECHTPLGWLERMTQYRAKAGTGRERERAAAGLLTYPCLMAADILLYNADYVPVGDDQRQHVELCRDVAQRVNSLRGDIFRLPEPLIRGTGARVMGLDDPTTKMSKSTALTKPAHAVLLLDPPETVRKKIARATTDADPAVAEPVGPGVANLLDIYAALRSLSREEAFAEFAGTSYGALKSATADAINGALEPVQARYRTIRADEPWLLGVLAESAERAADVADATLLRVQRAVGLR</sequence>
<evidence type="ECO:0000256" key="5">
    <source>
        <dbReference type="ARBA" id="ARBA00022917"/>
    </source>
</evidence>
<evidence type="ECO:0000256" key="9">
    <source>
        <dbReference type="RuleBase" id="RU363036"/>
    </source>
</evidence>
<evidence type="ECO:0000256" key="1">
    <source>
        <dbReference type="ARBA" id="ARBA00005594"/>
    </source>
</evidence>
<dbReference type="Gene3D" id="3.40.50.620">
    <property type="entry name" value="HUPs"/>
    <property type="match status" value="1"/>
</dbReference>
<dbReference type="RefSeq" id="WP_337313446.1">
    <property type="nucleotide sequence ID" value="NZ_JAEKNS010000139.1"/>
</dbReference>
<dbReference type="InterPro" id="IPR024109">
    <property type="entry name" value="Trp-tRNA-ligase_bac-type"/>
</dbReference>
<dbReference type="Pfam" id="PF00579">
    <property type="entry name" value="tRNA-synt_1b"/>
    <property type="match status" value="1"/>
</dbReference>
<dbReference type="EMBL" id="JAEKNS010000139">
    <property type="protein sequence ID" value="MBJ7595904.1"/>
    <property type="molecule type" value="Genomic_DNA"/>
</dbReference>
<accession>A0A934JYY8</accession>
<evidence type="ECO:0000256" key="2">
    <source>
        <dbReference type="ARBA" id="ARBA00022598"/>
    </source>
</evidence>
<evidence type="ECO:0000313" key="10">
    <source>
        <dbReference type="EMBL" id="MBJ7595904.1"/>
    </source>
</evidence>
<dbReference type="GO" id="GO:0005829">
    <property type="term" value="C:cytosol"/>
    <property type="evidence" value="ECO:0007669"/>
    <property type="project" value="TreeGrafter"/>
</dbReference>
<dbReference type="GO" id="GO:0004830">
    <property type="term" value="F:tryptophan-tRNA ligase activity"/>
    <property type="evidence" value="ECO:0007669"/>
    <property type="project" value="UniProtKB-UniRule"/>
</dbReference>
<dbReference type="Gene3D" id="1.10.240.10">
    <property type="entry name" value="Tyrosyl-Transfer RNA Synthetase"/>
    <property type="match status" value="1"/>
</dbReference>
<name>A0A934JYY8_9BACT</name>
<dbReference type="HAMAP" id="MF_00140_B">
    <property type="entry name" value="Trp_tRNA_synth_B"/>
    <property type="match status" value="1"/>
</dbReference>
<comment type="similarity">
    <text evidence="1 8 9">Belongs to the class-I aminoacyl-tRNA synthetase family.</text>
</comment>
<dbReference type="PANTHER" id="PTHR43766:SF1">
    <property type="entry name" value="TRYPTOPHAN--TRNA LIGASE, MITOCHONDRIAL"/>
    <property type="match status" value="1"/>
</dbReference>
<evidence type="ECO:0000256" key="6">
    <source>
        <dbReference type="ARBA" id="ARBA00023146"/>
    </source>
</evidence>
<dbReference type="InterPro" id="IPR014729">
    <property type="entry name" value="Rossmann-like_a/b/a_fold"/>
</dbReference>
<comment type="caution">
    <text evidence="8">Lacks conserved residue(s) required for the propagation of feature annotation.</text>
</comment>
<dbReference type="PANTHER" id="PTHR43766">
    <property type="entry name" value="TRYPTOPHAN--TRNA LIGASE, MITOCHONDRIAL"/>
    <property type="match status" value="1"/>
</dbReference>
<protein>
    <recommendedName>
        <fullName evidence="8">Tryptophan--tRNA ligase</fullName>
        <ecNumber evidence="8">6.1.1.2</ecNumber>
    </recommendedName>
    <alternativeName>
        <fullName evidence="8">Tryptophanyl-tRNA synthetase</fullName>
        <shortName evidence="8">TrpRS</shortName>
    </alternativeName>
</protein>
<dbReference type="InterPro" id="IPR002305">
    <property type="entry name" value="aa-tRNA-synth_Ic"/>
</dbReference>
<keyword evidence="4 8" id="KW-0067">ATP-binding</keyword>
<gene>
    <name evidence="8 10" type="primary">trpS</name>
    <name evidence="10" type="ORF">JF886_13800</name>
</gene>
<evidence type="ECO:0000256" key="7">
    <source>
        <dbReference type="ARBA" id="ARBA00049929"/>
    </source>
</evidence>